<name>A0A8S0ZED2_ARCPL</name>
<evidence type="ECO:0000259" key="4">
    <source>
        <dbReference type="PROSITE" id="PS51031"/>
    </source>
</evidence>
<dbReference type="InterPro" id="IPR039353">
    <property type="entry name" value="TF_Adf1"/>
</dbReference>
<dbReference type="InterPro" id="IPR006578">
    <property type="entry name" value="MADF-dom"/>
</dbReference>
<dbReference type="PANTHER" id="PTHR12243:SF69">
    <property type="entry name" value="SI:CH73-59F11.3"/>
    <property type="match status" value="1"/>
</dbReference>
<dbReference type="PANTHER" id="PTHR12243">
    <property type="entry name" value="MADF DOMAIN TRANSCRIPTION FACTOR"/>
    <property type="match status" value="1"/>
</dbReference>
<dbReference type="Proteomes" id="UP000494106">
    <property type="component" value="Unassembled WGS sequence"/>
</dbReference>
<dbReference type="AlphaFoldDB" id="A0A8S0ZED2"/>
<feature type="domain" description="BESS" evidence="4">
    <location>
        <begin position="165"/>
        <end position="204"/>
    </location>
</feature>
<evidence type="ECO:0000259" key="3">
    <source>
        <dbReference type="PROSITE" id="PS51029"/>
    </source>
</evidence>
<dbReference type="GO" id="GO:0005667">
    <property type="term" value="C:transcription regulator complex"/>
    <property type="evidence" value="ECO:0007669"/>
    <property type="project" value="TreeGrafter"/>
</dbReference>
<dbReference type="Pfam" id="PF02944">
    <property type="entry name" value="BESS"/>
    <property type="match status" value="1"/>
</dbReference>
<dbReference type="GO" id="GO:0003677">
    <property type="term" value="F:DNA binding"/>
    <property type="evidence" value="ECO:0007669"/>
    <property type="project" value="InterPro"/>
</dbReference>
<dbReference type="PROSITE" id="PS51029">
    <property type="entry name" value="MADF"/>
    <property type="match status" value="1"/>
</dbReference>
<keyword evidence="6" id="KW-1185">Reference proteome</keyword>
<dbReference type="PROSITE" id="PS51031">
    <property type="entry name" value="BESS"/>
    <property type="match status" value="1"/>
</dbReference>
<feature type="domain" description="MADF" evidence="3">
    <location>
        <begin position="9"/>
        <end position="109"/>
    </location>
</feature>
<keyword evidence="1" id="KW-0539">Nucleus</keyword>
<proteinExistence type="predicted"/>
<dbReference type="OrthoDB" id="6616165at2759"/>
<dbReference type="GO" id="GO:0006357">
    <property type="term" value="P:regulation of transcription by RNA polymerase II"/>
    <property type="evidence" value="ECO:0007669"/>
    <property type="project" value="TreeGrafter"/>
</dbReference>
<sequence length="252" mass="29064">MEDNFDVDKFTSLIKNKESIWNYKSTAYANKVQRRDDWMTICEGMISDFEEKTNEEKSGIVLQMQTKWRVLRDGFTRSVKNYNEKLESGGKGKLYLYYEQLHFLHDLYAAKSINQRSSGSSIRHKKKRHKQNTDDMSDLDDERVAPKRAVIAGTNSSENNDESGIEADKQFLLSLLSDFRKIPEDQKLDAKGDIINVIRHYRSPTVQFDARGSYYTNDIAALATTATDDYYEQAMIDNCSRGSSPIEIKFTT</sequence>
<comment type="caution">
    <text evidence="5">The sequence shown here is derived from an EMBL/GenBank/DDBJ whole genome shotgun (WGS) entry which is preliminary data.</text>
</comment>
<dbReference type="InterPro" id="IPR004210">
    <property type="entry name" value="BESS_motif"/>
</dbReference>
<accession>A0A8S0ZED2</accession>
<evidence type="ECO:0000256" key="2">
    <source>
        <dbReference type="SAM" id="MobiDB-lite"/>
    </source>
</evidence>
<evidence type="ECO:0008006" key="7">
    <source>
        <dbReference type="Google" id="ProtNLM"/>
    </source>
</evidence>
<dbReference type="Pfam" id="PF10545">
    <property type="entry name" value="MADF_DNA_bdg"/>
    <property type="match status" value="1"/>
</dbReference>
<gene>
    <name evidence="5" type="ORF">APLA_LOCUS4516</name>
</gene>
<reference evidence="5 6" key="1">
    <citation type="submission" date="2020-04" db="EMBL/GenBank/DDBJ databases">
        <authorList>
            <person name="Wallbank WR R."/>
            <person name="Pardo Diaz C."/>
            <person name="Kozak K."/>
            <person name="Martin S."/>
            <person name="Jiggins C."/>
            <person name="Moest M."/>
            <person name="Warren A I."/>
            <person name="Byers J.R.P. K."/>
            <person name="Montejo-Kovacevich G."/>
            <person name="Yen C E."/>
        </authorList>
    </citation>
    <scope>NUCLEOTIDE SEQUENCE [LARGE SCALE GENOMIC DNA]</scope>
</reference>
<evidence type="ECO:0000313" key="5">
    <source>
        <dbReference type="EMBL" id="CAB3231646.1"/>
    </source>
</evidence>
<comment type="subcellular location">
    <subcellularLocation>
        <location evidence="1">Nucleus</location>
    </subcellularLocation>
</comment>
<evidence type="ECO:0000313" key="6">
    <source>
        <dbReference type="Proteomes" id="UP000494106"/>
    </source>
</evidence>
<dbReference type="EMBL" id="CADEBC010000473">
    <property type="protein sequence ID" value="CAB3231646.1"/>
    <property type="molecule type" value="Genomic_DNA"/>
</dbReference>
<evidence type="ECO:0000256" key="1">
    <source>
        <dbReference type="PROSITE-ProRule" id="PRU00371"/>
    </source>
</evidence>
<protein>
    <recommendedName>
        <fullName evidence="7">MADF domain-containing protein</fullName>
    </recommendedName>
</protein>
<organism evidence="5 6">
    <name type="scientific">Arctia plantaginis</name>
    <name type="common">Wood tiger moth</name>
    <name type="synonym">Phalaena plantaginis</name>
    <dbReference type="NCBI Taxonomy" id="874455"/>
    <lineage>
        <taxon>Eukaryota</taxon>
        <taxon>Metazoa</taxon>
        <taxon>Ecdysozoa</taxon>
        <taxon>Arthropoda</taxon>
        <taxon>Hexapoda</taxon>
        <taxon>Insecta</taxon>
        <taxon>Pterygota</taxon>
        <taxon>Neoptera</taxon>
        <taxon>Endopterygota</taxon>
        <taxon>Lepidoptera</taxon>
        <taxon>Glossata</taxon>
        <taxon>Ditrysia</taxon>
        <taxon>Noctuoidea</taxon>
        <taxon>Erebidae</taxon>
        <taxon>Arctiinae</taxon>
        <taxon>Arctia</taxon>
    </lineage>
</organism>
<feature type="region of interest" description="Disordered" evidence="2">
    <location>
        <begin position="118"/>
        <end position="163"/>
    </location>
</feature>
<dbReference type="SMART" id="SM00595">
    <property type="entry name" value="MADF"/>
    <property type="match status" value="1"/>
</dbReference>
<dbReference type="GO" id="GO:0005634">
    <property type="term" value="C:nucleus"/>
    <property type="evidence" value="ECO:0007669"/>
    <property type="project" value="UniProtKB-SubCell"/>
</dbReference>